<name>A0A2S9D373_CHRCI</name>
<dbReference type="RefSeq" id="WP_105681783.1">
    <property type="nucleotide sequence ID" value="NZ_JBBGZD010000001.1"/>
</dbReference>
<evidence type="ECO:0000313" key="6">
    <source>
        <dbReference type="Proteomes" id="UP000238534"/>
    </source>
</evidence>
<dbReference type="Proteomes" id="UP000238325">
    <property type="component" value="Unassembled WGS sequence"/>
</dbReference>
<dbReference type="EMBL" id="PCPH01000001">
    <property type="protein sequence ID" value="PRB92873.1"/>
    <property type="molecule type" value="Genomic_DNA"/>
</dbReference>
<evidence type="ECO:0000313" key="5">
    <source>
        <dbReference type="Proteomes" id="UP000238325"/>
    </source>
</evidence>
<reference evidence="5 6" key="1">
    <citation type="submission" date="2017-09" db="EMBL/GenBank/DDBJ databases">
        <title>Genomic, metabolic, and phenotypic characteristics of bacterial isolates from the natural microbiome of the model nematode Caenorhabditis elegans.</title>
        <authorList>
            <person name="Zimmermann J."/>
            <person name="Obeng N."/>
            <person name="Yang W."/>
            <person name="Obeng O."/>
            <person name="Kissoyan K."/>
            <person name="Pees B."/>
            <person name="Dirksen P."/>
            <person name="Hoppner M."/>
            <person name="Franke A."/>
            <person name="Rosenstiel P."/>
            <person name="Leippe M."/>
            <person name="Dierking K."/>
            <person name="Kaleta C."/>
            <person name="Schulenburg H."/>
        </authorList>
    </citation>
    <scope>NUCLEOTIDE SEQUENCE [LARGE SCALE GENOMIC DNA]</scope>
    <source>
        <strain evidence="3 6">MYb25</strain>
        <strain evidence="4 5">MYb44</strain>
    </source>
</reference>
<sequence length="556" mass="60898">MKNPENAAPFVEASQIITELKDRANDILSSVLSTDLSAITINGKGNFPYYWQDPSNLKFNKKTYDWISSNLRANTEPVQLDQVFTNYFIDAFSKVNYSLSVEDTAVLNDAHTRATDQQMALLNAWVAAYNTLPPATDTMQPIDIIMDKIATEWANPATTLYQIQKSDNLDALLNKTPASGKPIIPVLANYLDALGATISLQNNVTMNNGYLSKALKNVQNPKKENGGLLLNDDSILPAFQVTTPLSDILNGLKNTAQTAQIDMEVSRESESKFRVSVQGKTGFSIPIFDFFTLGIGGNANYFSEDIAISKNSIKISMMFTGVTLVNFGPTDFNIASNMYWAWFDPIRKAQINSRDKEEEKHISGYKFSPDPGMKFNAEGPFGLLNGVAISNYPTVEITVTGEDYKSIQKTFEQSTSATLSFLGIPLASVKESTYSSSYSVDQSKSTIKITLSPPPSLVAGNNRDSIAWVLGAIVDYPAEVGDDVELLDNEELVAKGAYPNYQLYKDNFGTTYCSVKKVKSHAVGATWVSECLAAHPGTSPAGKPWTSPKQSGVIWP</sequence>
<dbReference type="OrthoDB" id="7804719at2"/>
<comment type="caution">
    <text evidence="3">The sequence shown here is derived from an EMBL/GenBank/DDBJ whole genome shotgun (WGS) entry which is preliminary data.</text>
</comment>
<feature type="region of interest" description="Disordered" evidence="1">
    <location>
        <begin position="537"/>
        <end position="556"/>
    </location>
</feature>
<keyword evidence="5" id="KW-1185">Reference proteome</keyword>
<evidence type="ECO:0000256" key="1">
    <source>
        <dbReference type="SAM" id="MobiDB-lite"/>
    </source>
</evidence>
<dbReference type="AlphaFoldDB" id="A0A2S9D373"/>
<dbReference type="InterPro" id="IPR002013">
    <property type="entry name" value="SAC_dom"/>
</dbReference>
<evidence type="ECO:0000313" key="4">
    <source>
        <dbReference type="EMBL" id="PRB92873.1"/>
    </source>
</evidence>
<evidence type="ECO:0000259" key="2">
    <source>
        <dbReference type="PROSITE" id="PS50275"/>
    </source>
</evidence>
<gene>
    <name evidence="3" type="ORF">CQ022_07270</name>
    <name evidence="4" type="ORF">CQ033_00940</name>
</gene>
<organism evidence="3 6">
    <name type="scientific">Chryseobacterium culicis</name>
    <dbReference type="NCBI Taxonomy" id="680127"/>
    <lineage>
        <taxon>Bacteria</taxon>
        <taxon>Pseudomonadati</taxon>
        <taxon>Bacteroidota</taxon>
        <taxon>Flavobacteriia</taxon>
        <taxon>Flavobacteriales</taxon>
        <taxon>Weeksellaceae</taxon>
        <taxon>Chryseobacterium group</taxon>
        <taxon>Chryseobacterium</taxon>
    </lineage>
</organism>
<evidence type="ECO:0000313" key="3">
    <source>
        <dbReference type="EMBL" id="PRB87197.1"/>
    </source>
</evidence>
<proteinExistence type="predicted"/>
<dbReference type="Proteomes" id="UP000238534">
    <property type="component" value="Unassembled WGS sequence"/>
</dbReference>
<dbReference type="EMBL" id="PCPP01000001">
    <property type="protein sequence ID" value="PRB87197.1"/>
    <property type="molecule type" value="Genomic_DNA"/>
</dbReference>
<protein>
    <recommendedName>
        <fullName evidence="2">SAC domain-containing protein</fullName>
    </recommendedName>
</protein>
<dbReference type="GO" id="GO:0016791">
    <property type="term" value="F:phosphatase activity"/>
    <property type="evidence" value="ECO:0007669"/>
    <property type="project" value="InterPro"/>
</dbReference>
<feature type="domain" description="SAC" evidence="2">
    <location>
        <begin position="1"/>
        <end position="119"/>
    </location>
</feature>
<accession>A0A2S9D373</accession>
<dbReference type="PROSITE" id="PS50275">
    <property type="entry name" value="SAC"/>
    <property type="match status" value="1"/>
</dbReference>